<dbReference type="Gene3D" id="3.20.20.70">
    <property type="entry name" value="Aldolase class I"/>
    <property type="match status" value="1"/>
</dbReference>
<dbReference type="AlphaFoldDB" id="A0A8J8B607"/>
<keyword evidence="3" id="KW-1185">Reference proteome</keyword>
<dbReference type="InterPro" id="IPR013974">
    <property type="entry name" value="SAF"/>
</dbReference>
<name>A0A8J8B607_9EURY</name>
<dbReference type="PANTHER" id="PTHR42966">
    <property type="entry name" value="N-ACETYLNEURAMINATE SYNTHASE"/>
    <property type="match status" value="1"/>
</dbReference>
<dbReference type="PANTHER" id="PTHR42966:SF1">
    <property type="entry name" value="SIALIC ACID SYNTHASE"/>
    <property type="match status" value="1"/>
</dbReference>
<dbReference type="InterPro" id="IPR013132">
    <property type="entry name" value="PseI/NeuA/B-like_N"/>
</dbReference>
<sequence>MIPYIIGETAYNHEGDFDYLLKMIEEIGEIGVQAIKYHLLFDMSSYMVENHPLSKTIENWMFSKEQWIEAFRIAQARGLDIVALCDDQESLEFINTTFPDLFAVELHAVSLNDYHMLKEAAQFPGKVILGIGGSTLDEIHYAIELLKNEGKDDILLMYGFQNYPTNYAEINLKKMLKIQEFFDLPVGYADHTAYDDPNNVFISCMGAMMGIPILEKHYTPDYGIERIDYHAAVGWDQMKKIKELMALSLQVVGDGSPEMSAAEKKYGNTGPMKKAIVAAHDIQKGKIIAPEDIAFKRTETESPIKQMDFSKFIGLKTLHPLKKDDSITFSDVEYIFETSSAEDFTNIKR</sequence>
<dbReference type="InterPro" id="IPR006190">
    <property type="entry name" value="SAF_AFP_Neu5Ac"/>
</dbReference>
<dbReference type="SMART" id="SM00858">
    <property type="entry name" value="SAF"/>
    <property type="match status" value="1"/>
</dbReference>
<evidence type="ECO:0000313" key="3">
    <source>
        <dbReference type="Proteomes" id="UP000730161"/>
    </source>
</evidence>
<dbReference type="InterPro" id="IPR013785">
    <property type="entry name" value="Aldolase_TIM"/>
</dbReference>
<protein>
    <submittedName>
        <fullName evidence="2">N-acetylneuraminate synthase</fullName>
    </submittedName>
</protein>
<dbReference type="InterPro" id="IPR051690">
    <property type="entry name" value="PseI-like"/>
</dbReference>
<gene>
    <name evidence="2" type="ORF">RJ53_00995</name>
</gene>
<comment type="caution">
    <text evidence="2">The sequence shown here is derived from an EMBL/GenBank/DDBJ whole genome shotgun (WGS) entry which is preliminary data.</text>
</comment>
<dbReference type="Pfam" id="PF08666">
    <property type="entry name" value="SAF"/>
    <property type="match status" value="1"/>
</dbReference>
<dbReference type="GO" id="GO:0016051">
    <property type="term" value="P:carbohydrate biosynthetic process"/>
    <property type="evidence" value="ECO:0007669"/>
    <property type="project" value="InterPro"/>
</dbReference>
<reference evidence="2" key="1">
    <citation type="submission" date="2014-12" db="EMBL/GenBank/DDBJ databases">
        <authorList>
            <person name="Huang H.-H."/>
            <person name="Chen S.-C."/>
            <person name="Lai M.-C."/>
        </authorList>
    </citation>
    <scope>NUCLEOTIDE SEQUENCE</scope>
    <source>
        <strain evidence="2">K1F9705b</strain>
    </source>
</reference>
<dbReference type="Gene3D" id="3.90.1210.10">
    <property type="entry name" value="Antifreeze-like/N-acetylneuraminic acid synthase C-terminal domain"/>
    <property type="match status" value="1"/>
</dbReference>
<dbReference type="SUPFAM" id="SSF51569">
    <property type="entry name" value="Aldolase"/>
    <property type="match status" value="1"/>
</dbReference>
<dbReference type="RefSeq" id="WP_211529740.1">
    <property type="nucleotide sequence ID" value="NZ_JWHL01000001.1"/>
</dbReference>
<dbReference type="Pfam" id="PF03102">
    <property type="entry name" value="NeuB"/>
    <property type="match status" value="1"/>
</dbReference>
<dbReference type="InterPro" id="IPR057736">
    <property type="entry name" value="SAF_PseI/NeuA/NeuB"/>
</dbReference>
<dbReference type="GO" id="GO:0047444">
    <property type="term" value="F:N-acylneuraminate-9-phosphate synthase activity"/>
    <property type="evidence" value="ECO:0007669"/>
    <property type="project" value="TreeGrafter"/>
</dbReference>
<feature type="domain" description="AFP-like" evidence="1">
    <location>
        <begin position="275"/>
        <end position="335"/>
    </location>
</feature>
<evidence type="ECO:0000259" key="1">
    <source>
        <dbReference type="PROSITE" id="PS50844"/>
    </source>
</evidence>
<proteinExistence type="predicted"/>
<organism evidence="2 3">
    <name type="scientific">Methanocalculus chunghsingensis</name>
    <dbReference type="NCBI Taxonomy" id="156457"/>
    <lineage>
        <taxon>Archaea</taxon>
        <taxon>Methanobacteriati</taxon>
        <taxon>Methanobacteriota</taxon>
        <taxon>Stenosarchaea group</taxon>
        <taxon>Methanomicrobia</taxon>
        <taxon>Methanomicrobiales</taxon>
        <taxon>Methanocalculaceae</taxon>
        <taxon>Methanocalculus</taxon>
    </lineage>
</organism>
<dbReference type="InterPro" id="IPR036732">
    <property type="entry name" value="AFP_Neu5c_C_sf"/>
</dbReference>
<dbReference type="Proteomes" id="UP000730161">
    <property type="component" value="Unassembled WGS sequence"/>
</dbReference>
<dbReference type="CDD" id="cd11615">
    <property type="entry name" value="SAF_NeuB_like"/>
    <property type="match status" value="1"/>
</dbReference>
<evidence type="ECO:0000313" key="2">
    <source>
        <dbReference type="EMBL" id="MBR1368142.1"/>
    </source>
</evidence>
<dbReference type="SUPFAM" id="SSF51269">
    <property type="entry name" value="AFP III-like domain"/>
    <property type="match status" value="1"/>
</dbReference>
<accession>A0A8J8B607</accession>
<dbReference type="OrthoDB" id="71219at2157"/>
<dbReference type="PROSITE" id="PS50844">
    <property type="entry name" value="AFP_LIKE"/>
    <property type="match status" value="1"/>
</dbReference>
<dbReference type="EMBL" id="JWHL01000001">
    <property type="protein sequence ID" value="MBR1368142.1"/>
    <property type="molecule type" value="Genomic_DNA"/>
</dbReference>